<dbReference type="RefSeq" id="WP_153725498.1">
    <property type="nucleotide sequence ID" value="NZ_CP045875.1"/>
</dbReference>
<dbReference type="HAMAP" id="MF_01600">
    <property type="entry name" value="UPF0182"/>
    <property type="match status" value="1"/>
</dbReference>
<dbReference type="PANTHER" id="PTHR39344">
    <property type="entry name" value="UPF0182 PROTEIN SLL1060"/>
    <property type="match status" value="1"/>
</dbReference>
<feature type="transmembrane region" description="Helical" evidence="5">
    <location>
        <begin position="207"/>
        <end position="226"/>
    </location>
</feature>
<dbReference type="Proteomes" id="UP000366051">
    <property type="component" value="Chromosome"/>
</dbReference>
<accession>A0A5Q2MZ73</accession>
<dbReference type="AlphaFoldDB" id="A0A5Q2MZ73"/>
<keyword evidence="1 5" id="KW-1003">Cell membrane</keyword>
<dbReference type="InterPro" id="IPR005372">
    <property type="entry name" value="UPF0182"/>
</dbReference>
<evidence type="ECO:0000256" key="3">
    <source>
        <dbReference type="ARBA" id="ARBA00022989"/>
    </source>
</evidence>
<evidence type="ECO:0000256" key="4">
    <source>
        <dbReference type="ARBA" id="ARBA00023136"/>
    </source>
</evidence>
<keyword evidence="3 5" id="KW-1133">Transmembrane helix</keyword>
<feature type="transmembrane region" description="Helical" evidence="5">
    <location>
        <begin position="52"/>
        <end position="75"/>
    </location>
</feature>
<evidence type="ECO:0000256" key="2">
    <source>
        <dbReference type="ARBA" id="ARBA00022692"/>
    </source>
</evidence>
<feature type="transmembrane region" description="Helical" evidence="5">
    <location>
        <begin position="253"/>
        <end position="274"/>
    </location>
</feature>
<evidence type="ECO:0000313" key="7">
    <source>
        <dbReference type="Proteomes" id="UP000366051"/>
    </source>
</evidence>
<feature type="transmembrane region" description="Helical" evidence="5">
    <location>
        <begin position="111"/>
        <end position="131"/>
    </location>
</feature>
<gene>
    <name evidence="6" type="ORF">FTV88_2176</name>
</gene>
<name>A0A5Q2MZ73_9FIRM</name>
<evidence type="ECO:0000313" key="6">
    <source>
        <dbReference type="EMBL" id="QGG48274.1"/>
    </source>
</evidence>
<dbReference type="GO" id="GO:0005576">
    <property type="term" value="C:extracellular region"/>
    <property type="evidence" value="ECO:0007669"/>
    <property type="project" value="TreeGrafter"/>
</dbReference>
<evidence type="ECO:0000256" key="1">
    <source>
        <dbReference type="ARBA" id="ARBA00022475"/>
    </source>
</evidence>
<protein>
    <recommendedName>
        <fullName evidence="5">UPF0182 protein FTV88_2176</fullName>
    </recommendedName>
</protein>
<organism evidence="6 7">
    <name type="scientific">Heliorestis convoluta</name>
    <dbReference type="NCBI Taxonomy" id="356322"/>
    <lineage>
        <taxon>Bacteria</taxon>
        <taxon>Bacillati</taxon>
        <taxon>Bacillota</taxon>
        <taxon>Clostridia</taxon>
        <taxon>Eubacteriales</taxon>
        <taxon>Heliobacteriaceae</taxon>
        <taxon>Heliorestis</taxon>
    </lineage>
</organism>
<evidence type="ECO:0000256" key="5">
    <source>
        <dbReference type="HAMAP-Rule" id="MF_01600"/>
    </source>
</evidence>
<feature type="transmembrane region" description="Helical" evidence="5">
    <location>
        <begin position="166"/>
        <end position="186"/>
    </location>
</feature>
<sequence length="922" mass="104906">MSNLNRRNLSILGIVLVVALVIPFFKSLLGLYVDFQWFRAEGYQEVWVTQWITSLLLHLGVGLFAFAFIYINLSLTRTVVEKALRYNANAVNEPKVVDLTNYVNPNHLNKIFFGISFFLAFLISQTMSGQWSKVLLALQSQEFAIADPLLNKDVSFYLFQLPALELLYFVISTIIVLTALLLFAVYQGANTLGFGKISWSDLPRARYHLAALGAFFFLLKAFGYQLDIYNLVYSPRGVVFGASYTDVHAQLPAFQILTVLAVLTALILVLSLVLKRIRWALYSVGVLLLASLLIGQIYPNMIQRFRVEPNEFVMEKPYIDMNIEFTRLAYGLNNIEQVPFSATNNLTANDILANKDTINNIRLWDWRPLQQTYSQMQEIRLYYKLREIDIDRYMINGELRQVMLAARELDTSALPTTAQTWINRHLIYTHGYGVAMSPVNEVTSEGLPTFFLKDIPPRAEADTVEITRPEIYFGEATNDYVIVKTATKEFDYPSGNDNVFTTYQADAGVPIGSLWQRLVFALYYGDARIVLSKEILPESQLLMNRNISERLEKVAPFLRFDRDPYLVIHDGRLVWIADAYTTSSQYPFSQPTRGVGNYIRNAVKATVDAYTGEITFYISDASDPIIQSYQSIFPNAFRSLDEMPETMRSHIRYPEDMFNVQSSIYATYHMQDAGIFYNREDEWNLPRLASGGDSNLWMEPYYTLMTLPGEDEPEFILMTPFTPAKRDNMIAWMAARSDGENYGKLIVYTFPKQELIYGPAQIEARINQDSYIAQNMALWNQRSSSVIRGNLLVLPINESLLYVQPLFLQAEQGRLPALRRVIVVYGERVVMEETLDQALQKIFGQSGLTGTGATAPTGESTGATQEMGETSLVEATVSQLASEARKLYDEANERLKAGDWNGYGLKLQELERILLELERKAP</sequence>
<comment type="subcellular location">
    <subcellularLocation>
        <location evidence="5">Cell membrane</location>
        <topology evidence="5">Multi-pass membrane protein</topology>
    </subcellularLocation>
</comment>
<comment type="similarity">
    <text evidence="5">Belongs to the UPF0182 family.</text>
</comment>
<dbReference type="PANTHER" id="PTHR39344:SF1">
    <property type="entry name" value="UPF0182 PROTEIN SLL1060"/>
    <property type="match status" value="1"/>
</dbReference>
<dbReference type="GO" id="GO:0005886">
    <property type="term" value="C:plasma membrane"/>
    <property type="evidence" value="ECO:0007669"/>
    <property type="project" value="UniProtKB-SubCell"/>
</dbReference>
<reference evidence="7" key="1">
    <citation type="submission" date="2019-11" db="EMBL/GenBank/DDBJ databases">
        <title>Genome sequence of Heliorestis convoluta strain HH, an alkaliphilic and minimalistic phototrophic bacterium from a soda lake in Egypt.</title>
        <authorList>
            <person name="Dewey E.D."/>
            <person name="Stokes L.M."/>
            <person name="Burchell B.M."/>
            <person name="Shaffer K.N."/>
            <person name="Huntington A.M."/>
            <person name="Baker J.M."/>
            <person name="Nadendla S."/>
            <person name="Giglio M.G."/>
            <person name="Touchman J.W."/>
            <person name="Blankenship R.E."/>
            <person name="Madigan M.T."/>
            <person name="Sattley W.M."/>
        </authorList>
    </citation>
    <scope>NUCLEOTIDE SEQUENCE [LARGE SCALE GENOMIC DNA]</scope>
    <source>
        <strain evidence="7">HH</strain>
    </source>
</reference>
<keyword evidence="7" id="KW-1185">Reference proteome</keyword>
<feature type="transmembrane region" description="Helical" evidence="5">
    <location>
        <begin position="12"/>
        <end position="32"/>
    </location>
</feature>
<dbReference type="KEGG" id="hcv:FTV88_2176"/>
<keyword evidence="2 5" id="KW-0812">Transmembrane</keyword>
<dbReference type="Pfam" id="PF03699">
    <property type="entry name" value="UPF0182"/>
    <property type="match status" value="1"/>
</dbReference>
<dbReference type="EMBL" id="CP045875">
    <property type="protein sequence ID" value="QGG48274.1"/>
    <property type="molecule type" value="Genomic_DNA"/>
</dbReference>
<dbReference type="OrthoDB" id="9763654at2"/>
<proteinExistence type="inferred from homology"/>
<keyword evidence="4 5" id="KW-0472">Membrane</keyword>
<feature type="transmembrane region" description="Helical" evidence="5">
    <location>
        <begin position="279"/>
        <end position="298"/>
    </location>
</feature>